<gene>
    <name evidence="1" type="primary">hlip</name>
</gene>
<sequence length="54" mass="6132">MMNTEKKKIITPWVWGFTTSAENWNGRFAMTGFVITLLIEFVTGKGVVHFLGII</sequence>
<proteinExistence type="predicted"/>
<organism evidence="1">
    <name type="scientific">Baffinella frigidus</name>
    <dbReference type="NCBI Taxonomy" id="2571260"/>
    <lineage>
        <taxon>Eukaryota</taxon>
        <taxon>Cryptophyceae</taxon>
        <taxon>Cryptomonadales</taxon>
        <taxon>Baffinellaceae</taxon>
        <taxon>Baffinella</taxon>
    </lineage>
</organism>
<dbReference type="EMBL" id="MK798155">
    <property type="protein sequence ID" value="QQP22320.1"/>
    <property type="molecule type" value="Genomic_DNA"/>
</dbReference>
<name>A0A7T8G4I2_9CRYP</name>
<protein>
    <submittedName>
        <fullName evidence="1">High light inducible protein</fullName>
    </submittedName>
</protein>
<dbReference type="SUPFAM" id="SSF103511">
    <property type="entry name" value="Chlorophyll a-b binding protein"/>
    <property type="match status" value="1"/>
</dbReference>
<dbReference type="AlphaFoldDB" id="A0A7T8G4I2"/>
<reference evidence="1" key="1">
    <citation type="journal article" date="2019" name="Mitochondrial DNA Part B Resour">
        <title>The complete plastid genome of a marine microalgae Cryptophyceae sp. CCMP2293 (Cryptophyta).</title>
        <authorList>
            <person name="Xu K."/>
            <person name="Hu S."/>
            <person name="Tang X."/>
        </authorList>
    </citation>
    <scope>NUCLEOTIDE SEQUENCE</scope>
</reference>
<accession>A0A7T8G4I2</accession>
<keyword evidence="1" id="KW-0934">Plastid</keyword>
<evidence type="ECO:0000313" key="1">
    <source>
        <dbReference type="EMBL" id="QQP22320.1"/>
    </source>
</evidence>
<geneLocation type="chloroplast" evidence="1"/>
<keyword evidence="1" id="KW-0150">Chloroplast</keyword>